<feature type="domain" description="MobA-like NTP transferase" evidence="2">
    <location>
        <begin position="22"/>
        <end position="180"/>
    </location>
</feature>
<evidence type="ECO:0000313" key="3">
    <source>
        <dbReference type="EMBL" id="SMH27780.1"/>
    </source>
</evidence>
<dbReference type="SUPFAM" id="SSF53448">
    <property type="entry name" value="Nucleotide-diphospho-sugar transferases"/>
    <property type="match status" value="1"/>
</dbReference>
<dbReference type="CDD" id="cd04182">
    <property type="entry name" value="GT_2_like_f"/>
    <property type="match status" value="1"/>
</dbReference>
<dbReference type="PANTHER" id="PTHR43777:SF1">
    <property type="entry name" value="MOLYBDENUM COFACTOR CYTIDYLYLTRANSFERASE"/>
    <property type="match status" value="1"/>
</dbReference>
<evidence type="ECO:0000256" key="1">
    <source>
        <dbReference type="ARBA" id="ARBA00022842"/>
    </source>
</evidence>
<dbReference type="InterPro" id="IPR025877">
    <property type="entry name" value="MobA-like_NTP_Trfase"/>
</dbReference>
<organism evidence="3 4">
    <name type="scientific">Mesorhizobium australicum</name>
    <dbReference type="NCBI Taxonomy" id="536018"/>
    <lineage>
        <taxon>Bacteria</taxon>
        <taxon>Pseudomonadati</taxon>
        <taxon>Pseudomonadota</taxon>
        <taxon>Alphaproteobacteria</taxon>
        <taxon>Hyphomicrobiales</taxon>
        <taxon>Phyllobacteriaceae</taxon>
        <taxon>Mesorhizobium</taxon>
    </lineage>
</organism>
<dbReference type="RefSeq" id="WP_085462816.1">
    <property type="nucleotide sequence ID" value="NZ_FXBL01000004.1"/>
</dbReference>
<name>A0A1X7MSI4_9HYPH</name>
<dbReference type="InterPro" id="IPR029044">
    <property type="entry name" value="Nucleotide-diphossugar_trans"/>
</dbReference>
<evidence type="ECO:0000313" key="4">
    <source>
        <dbReference type="Proteomes" id="UP000193083"/>
    </source>
</evidence>
<dbReference type="EMBL" id="FXBL01000004">
    <property type="protein sequence ID" value="SMH27780.1"/>
    <property type="molecule type" value="Genomic_DNA"/>
</dbReference>
<protein>
    <submittedName>
        <fullName evidence="3">Molybdenum cofactor cytidylyltransferase</fullName>
    </submittedName>
</protein>
<proteinExistence type="predicted"/>
<keyword evidence="3" id="KW-0548">Nucleotidyltransferase</keyword>
<reference evidence="3 4" key="1">
    <citation type="submission" date="2017-04" db="EMBL/GenBank/DDBJ databases">
        <authorList>
            <person name="Afonso C.L."/>
            <person name="Miller P.J."/>
            <person name="Scott M.A."/>
            <person name="Spackman E."/>
            <person name="Goraichik I."/>
            <person name="Dimitrov K.M."/>
            <person name="Suarez D.L."/>
            <person name="Swayne D.E."/>
        </authorList>
    </citation>
    <scope>NUCLEOTIDE SEQUENCE [LARGE SCALE GENOMIC DNA]</scope>
    <source>
        <strain evidence="3 4">B5P</strain>
    </source>
</reference>
<keyword evidence="1" id="KW-0460">Magnesium</keyword>
<accession>A0A1X7MSI4</accession>
<dbReference type="Gene3D" id="3.90.550.10">
    <property type="entry name" value="Spore Coat Polysaccharide Biosynthesis Protein SpsA, Chain A"/>
    <property type="match status" value="1"/>
</dbReference>
<gene>
    <name evidence="3" type="ORF">SAMN02982922_0633</name>
</gene>
<dbReference type="AlphaFoldDB" id="A0A1X7MSI4"/>
<dbReference type="Proteomes" id="UP000193083">
    <property type="component" value="Unassembled WGS sequence"/>
</dbReference>
<evidence type="ECO:0000259" key="2">
    <source>
        <dbReference type="Pfam" id="PF12804"/>
    </source>
</evidence>
<dbReference type="Pfam" id="PF12804">
    <property type="entry name" value="NTP_transf_3"/>
    <property type="match status" value="1"/>
</dbReference>
<sequence>MDASKPRARRPATTGNPAIAIAVLAAGRSTRMGALNKLLARFKGKPLVRLAAERALATGRRPVFLVTGHMAEAIEAAAAGLEVETIRNPAFDTGLSSSIKAAIQAVPDGSIGLLVHLADMPTITTDQLAAMIDCFLAMGGHGIAWATAQGRRRNPVIIPRSLFEAVLSLDGDTGARRVLEVSGLPIHEVELGPAANFDVDTPETLAAAGGRFD</sequence>
<dbReference type="GO" id="GO:0016779">
    <property type="term" value="F:nucleotidyltransferase activity"/>
    <property type="evidence" value="ECO:0007669"/>
    <property type="project" value="UniProtKB-KW"/>
</dbReference>
<keyword evidence="3" id="KW-0808">Transferase</keyword>
<dbReference type="PANTHER" id="PTHR43777">
    <property type="entry name" value="MOLYBDENUM COFACTOR CYTIDYLYLTRANSFERASE"/>
    <property type="match status" value="1"/>
</dbReference>
<keyword evidence="4" id="KW-1185">Reference proteome</keyword>